<feature type="chain" id="PRO_5022878983" description="PBP domain-containing protein" evidence="1">
    <location>
        <begin position="23"/>
        <end position="475"/>
    </location>
</feature>
<dbReference type="EMBL" id="CP040946">
    <property type="protein sequence ID" value="QDC44687.1"/>
    <property type="molecule type" value="Genomic_DNA"/>
</dbReference>
<dbReference type="RefSeq" id="WP_140004017.1">
    <property type="nucleotide sequence ID" value="NZ_CP040946.1"/>
</dbReference>
<feature type="signal peptide" evidence="1">
    <location>
        <begin position="1"/>
        <end position="22"/>
    </location>
</feature>
<evidence type="ECO:0000256" key="1">
    <source>
        <dbReference type="SAM" id="SignalP"/>
    </source>
</evidence>
<dbReference type="KEGG" id="mmec:FIU01_09185"/>
<name>A0A5B8CTP3_9PROT</name>
<keyword evidence="1" id="KW-0732">Signal</keyword>
<reference evidence="3" key="1">
    <citation type="journal article" date="2019" name="ISME J.">
        <title>Evolution in action: habitat transition from sediment to the pelagial leads to genome streamlining in Methylophilaceae.</title>
        <authorList>
            <person name="Salcher M."/>
            <person name="Schaefle D."/>
            <person name="Kaspar M."/>
            <person name="Neuenschwander S.M."/>
            <person name="Ghai R."/>
        </authorList>
    </citation>
    <scope>NUCLEOTIDE SEQUENCE [LARGE SCALE GENOMIC DNA]</scope>
    <source>
        <strain evidence="3">MMS-M-51</strain>
    </source>
</reference>
<accession>A0A5B8CTP3</accession>
<evidence type="ECO:0000313" key="3">
    <source>
        <dbReference type="Proteomes" id="UP000311008"/>
    </source>
</evidence>
<evidence type="ECO:0000313" key="2">
    <source>
        <dbReference type="EMBL" id="QDC44687.1"/>
    </source>
</evidence>
<gene>
    <name evidence="2" type="ORF">FIU01_09185</name>
</gene>
<sequence>MFKFNKVCLAVAATLFAGQAFAAPVTQAQINTARGNNALNETWISGASAPTYNVFQGFAAGCDADTVSVFNSGSASAAVRPGSSAASNFLAYACTRGGKVSVVYHTIDGGSFNAYAPHIPNDVDGDGTVGTTNLRRISRLGANAGCVAQTGSLSLPGQSAIQSYRSCAVVTPATAADGATAKPAGGFSDVEAALFGVSVDGFGVESNANVGQAFGIATSTSLYRAMQVAQGIYANVAAANAADPDFLPANAPSISHTQYASIVSGTAADASILVPGSSAALNLARRVATSGTQASSNATFLRNPCNGDPSILGALAPVGQADSTPTLIITEGSGTGNAKTALSTAGFAIGVLSMENNWRTDTSSNGYRFIKLDNTHPEAPVAGSGLTTDANARYTAAQGQYDFHMELKAFVANSAAGTFGETVINEIVGAFAGLDCADVPRGLTLNPFAGSSCTVGTVVARGSRNGNNCQAQQLF</sequence>
<dbReference type="Proteomes" id="UP000311008">
    <property type="component" value="Chromosome"/>
</dbReference>
<proteinExistence type="predicted"/>
<protein>
    <recommendedName>
        <fullName evidence="4">PBP domain-containing protein</fullName>
    </recommendedName>
</protein>
<organism evidence="2 3">
    <name type="scientific">Methylophilus medardicus</name>
    <dbReference type="NCBI Taxonomy" id="2588534"/>
    <lineage>
        <taxon>Bacteria</taxon>
        <taxon>Pseudomonadati</taxon>
        <taxon>Pseudomonadota</taxon>
        <taxon>Betaproteobacteria</taxon>
        <taxon>Nitrosomonadales</taxon>
        <taxon>Methylophilaceae</taxon>
        <taxon>Methylophilus</taxon>
    </lineage>
</organism>
<dbReference type="AlphaFoldDB" id="A0A5B8CTP3"/>
<evidence type="ECO:0008006" key="4">
    <source>
        <dbReference type="Google" id="ProtNLM"/>
    </source>
</evidence>
<keyword evidence="3" id="KW-1185">Reference proteome</keyword>
<dbReference type="OrthoDB" id="8907005at2"/>